<keyword evidence="7" id="KW-1185">Reference proteome</keyword>
<evidence type="ECO:0000313" key="7">
    <source>
        <dbReference type="Proteomes" id="UP000561045"/>
    </source>
</evidence>
<dbReference type="PANTHER" id="PTHR30061">
    <property type="entry name" value="MALTOSE-BINDING PERIPLASMIC PROTEIN"/>
    <property type="match status" value="1"/>
</dbReference>
<dbReference type="SUPFAM" id="SSF53850">
    <property type="entry name" value="Periplasmic binding protein-like II"/>
    <property type="match status" value="1"/>
</dbReference>
<dbReference type="GO" id="GO:0015144">
    <property type="term" value="F:carbohydrate transmembrane transporter activity"/>
    <property type="evidence" value="ECO:0007669"/>
    <property type="project" value="InterPro"/>
</dbReference>
<dbReference type="PANTHER" id="PTHR30061:SF50">
    <property type="entry name" value="MALTOSE_MALTODEXTRIN-BINDING PERIPLASMIC PROTEIN"/>
    <property type="match status" value="1"/>
</dbReference>
<comment type="caution">
    <text evidence="6">The sequence shown here is derived from an EMBL/GenBank/DDBJ whole genome shotgun (WGS) entry which is preliminary data.</text>
</comment>
<evidence type="ECO:0000256" key="4">
    <source>
        <dbReference type="ARBA" id="ARBA00022729"/>
    </source>
</evidence>
<dbReference type="Pfam" id="PF13416">
    <property type="entry name" value="SBP_bac_8"/>
    <property type="match status" value="1"/>
</dbReference>
<dbReference type="GO" id="GO:0055052">
    <property type="term" value="C:ATP-binding cassette (ABC) transporter complex, substrate-binding subunit-containing"/>
    <property type="evidence" value="ECO:0007669"/>
    <property type="project" value="TreeGrafter"/>
</dbReference>
<feature type="signal peptide" evidence="5">
    <location>
        <begin position="1"/>
        <end position="31"/>
    </location>
</feature>
<evidence type="ECO:0000256" key="3">
    <source>
        <dbReference type="ARBA" id="ARBA00022597"/>
    </source>
</evidence>
<protein>
    <recommendedName>
        <fullName evidence="5">Maltodextrin-binding protein</fullName>
    </recommendedName>
</protein>
<evidence type="ECO:0000313" key="6">
    <source>
        <dbReference type="EMBL" id="MBB4013132.1"/>
    </source>
</evidence>
<keyword evidence="5" id="KW-0574">Periplasm</keyword>
<comment type="subcellular location">
    <subcellularLocation>
        <location evidence="5">Periplasm</location>
    </subcellularLocation>
</comment>
<comment type="similarity">
    <text evidence="1 5">Belongs to the bacterial solute-binding protein 1 family.</text>
</comment>
<proteinExistence type="inferred from homology"/>
<dbReference type="Proteomes" id="UP000561045">
    <property type="component" value="Unassembled WGS sequence"/>
</dbReference>
<dbReference type="RefSeq" id="WP_183635043.1">
    <property type="nucleotide sequence ID" value="NZ_BAABLE010000005.1"/>
</dbReference>
<keyword evidence="2 5" id="KW-0813">Transport</keyword>
<dbReference type="GO" id="GO:0042597">
    <property type="term" value="C:periplasmic space"/>
    <property type="evidence" value="ECO:0007669"/>
    <property type="project" value="UniProtKB-SubCell"/>
</dbReference>
<feature type="chain" id="PRO_5033112388" description="Maltodextrin-binding protein" evidence="5">
    <location>
        <begin position="32"/>
        <end position="402"/>
    </location>
</feature>
<sequence>MKAFTPRRQALRLIAAGVIGALGCAAFPAIAAEKGSLLIWINGDKGYEGIAKIAQKFSKDTGIAVKVEHPEDAIAKFEQAAAAGKGPDIWMWPHDRAGSWISAGLITPVTPSKKTVESIDPLAWKAWNIGGKTWGYPISIEAVALLYNKALVPTPPASWDDVIALDKKLSPSGKRAIMWPMTEIYYSYGLFSAGGGYAFKRNADGTYDPKDTGMNNPGAIRGMETLMSLIKGGVMPKTASYAEAEAGMNEGRIAMTINGPWAWNNLKKSKIDFGVAPFPKVDGKQGGAFVGVLGAMVSTASPNKEAANEFLENYLLSLDGLKAMHAHVPLGVPANKAFYNELKSDPLIAGTMAAAQAGSPMPNNPEMTRFWTAMQAALQNITQGRESVKDGLDRAAKRIRGE</sequence>
<comment type="function">
    <text evidence="5">Part of the ABC transporter complex MalEFGK involved in maltose/maltodextrin import. Binds maltose and higher maltodextrins.</text>
</comment>
<dbReference type="GO" id="GO:0015768">
    <property type="term" value="P:maltose transport"/>
    <property type="evidence" value="ECO:0007669"/>
    <property type="project" value="TreeGrafter"/>
</dbReference>
<evidence type="ECO:0000256" key="5">
    <source>
        <dbReference type="RuleBase" id="RU365005"/>
    </source>
</evidence>
<dbReference type="PRINTS" id="PR00181">
    <property type="entry name" value="MALTOSEBP"/>
</dbReference>
<dbReference type="AlphaFoldDB" id="A0A840BN91"/>
<keyword evidence="4 5" id="KW-0732">Signal</keyword>
<reference evidence="6 7" key="1">
    <citation type="submission" date="2020-08" db="EMBL/GenBank/DDBJ databases">
        <title>Genomic Encyclopedia of Type Strains, Phase IV (KMG-IV): sequencing the most valuable type-strain genomes for metagenomic binning, comparative biology and taxonomic classification.</title>
        <authorList>
            <person name="Goeker M."/>
        </authorList>
    </citation>
    <scope>NUCLEOTIDE SEQUENCE [LARGE SCALE GENOMIC DNA]</scope>
    <source>
        <strain evidence="6 7">DSM 106739</strain>
    </source>
</reference>
<dbReference type="GO" id="GO:0042956">
    <property type="term" value="P:maltodextrin transmembrane transport"/>
    <property type="evidence" value="ECO:0007669"/>
    <property type="project" value="TreeGrafter"/>
</dbReference>
<dbReference type="GO" id="GO:1901982">
    <property type="term" value="F:maltose binding"/>
    <property type="evidence" value="ECO:0007669"/>
    <property type="project" value="TreeGrafter"/>
</dbReference>
<organism evidence="6 7">
    <name type="scientific">Niveibacterium umoris</name>
    <dbReference type="NCBI Taxonomy" id="1193620"/>
    <lineage>
        <taxon>Bacteria</taxon>
        <taxon>Pseudomonadati</taxon>
        <taxon>Pseudomonadota</taxon>
        <taxon>Betaproteobacteria</taxon>
        <taxon>Rhodocyclales</taxon>
        <taxon>Rhodocyclaceae</taxon>
        <taxon>Niveibacterium</taxon>
    </lineage>
</organism>
<dbReference type="NCBIfam" id="NF007011">
    <property type="entry name" value="PRK09474.1"/>
    <property type="match status" value="1"/>
</dbReference>
<accession>A0A840BN91</accession>
<evidence type="ECO:0000256" key="2">
    <source>
        <dbReference type="ARBA" id="ARBA00022448"/>
    </source>
</evidence>
<dbReference type="PROSITE" id="PS51257">
    <property type="entry name" value="PROKAR_LIPOPROTEIN"/>
    <property type="match status" value="1"/>
</dbReference>
<gene>
    <name evidence="6" type="ORF">GGR36_002478</name>
</gene>
<name>A0A840BN91_9RHOO</name>
<dbReference type="InterPro" id="IPR006059">
    <property type="entry name" value="SBP"/>
</dbReference>
<keyword evidence="3 5" id="KW-0762">Sugar transport</keyword>
<dbReference type="Gene3D" id="3.40.190.10">
    <property type="entry name" value="Periplasmic binding protein-like II"/>
    <property type="match status" value="2"/>
</dbReference>
<dbReference type="InterPro" id="IPR006060">
    <property type="entry name" value="Maltose/Cyclodextrin-bd"/>
</dbReference>
<dbReference type="EMBL" id="JACIET010000002">
    <property type="protein sequence ID" value="MBB4013132.1"/>
    <property type="molecule type" value="Genomic_DNA"/>
</dbReference>
<evidence type="ECO:0000256" key="1">
    <source>
        <dbReference type="ARBA" id="ARBA00008520"/>
    </source>
</evidence>